<keyword evidence="3" id="KW-0808">Transferase</keyword>
<dbReference type="SUPFAM" id="SSF53335">
    <property type="entry name" value="S-adenosyl-L-methionine-dependent methyltransferases"/>
    <property type="match status" value="1"/>
</dbReference>
<proteinExistence type="predicted"/>
<dbReference type="Gene3D" id="3.40.50.150">
    <property type="entry name" value="Vaccinia Virus protein VP39"/>
    <property type="match status" value="1"/>
</dbReference>
<evidence type="ECO:0000259" key="2">
    <source>
        <dbReference type="Pfam" id="PF13847"/>
    </source>
</evidence>
<feature type="domain" description="Methyltransferase regulatory" evidence="1">
    <location>
        <begin position="220"/>
        <end position="304"/>
    </location>
</feature>
<dbReference type="InterPro" id="IPR050723">
    <property type="entry name" value="CFA/CMAS"/>
</dbReference>
<evidence type="ECO:0000313" key="4">
    <source>
        <dbReference type="Proteomes" id="UP001589767"/>
    </source>
</evidence>
<accession>A0ABV6GZF6</accession>
<keyword evidence="4" id="KW-1185">Reference proteome</keyword>
<organism evidence="3 4">
    <name type="scientific">Gallibacterium trehalosifermentans</name>
    <dbReference type="NCBI Taxonomy" id="516935"/>
    <lineage>
        <taxon>Bacteria</taxon>
        <taxon>Pseudomonadati</taxon>
        <taxon>Pseudomonadota</taxon>
        <taxon>Gammaproteobacteria</taxon>
        <taxon>Pasteurellales</taxon>
        <taxon>Pasteurellaceae</taxon>
        <taxon>Gallibacterium</taxon>
    </lineage>
</organism>
<dbReference type="InterPro" id="IPR025714">
    <property type="entry name" value="Methyltranfer_dom"/>
</dbReference>
<dbReference type="PANTHER" id="PTHR43667:SF2">
    <property type="entry name" value="FATTY ACID C-METHYL TRANSFERASE"/>
    <property type="match status" value="1"/>
</dbReference>
<reference evidence="3 4" key="1">
    <citation type="submission" date="2024-09" db="EMBL/GenBank/DDBJ databases">
        <authorList>
            <person name="Sun Q."/>
            <person name="Mori K."/>
        </authorList>
    </citation>
    <scope>NUCLEOTIDE SEQUENCE [LARGE SCALE GENOMIC DNA]</scope>
    <source>
        <strain evidence="3 4">CCM 7539</strain>
    </source>
</reference>
<dbReference type="RefSeq" id="WP_382369379.1">
    <property type="nucleotide sequence ID" value="NZ_JBHLWB010000003.1"/>
</dbReference>
<dbReference type="InterPro" id="IPR029063">
    <property type="entry name" value="SAM-dependent_MTases_sf"/>
</dbReference>
<name>A0ABV6GZF6_9PAST</name>
<protein>
    <submittedName>
        <fullName evidence="3">Methyltransferase regulatory domain-containing protein</fullName>
    </submittedName>
</protein>
<dbReference type="Proteomes" id="UP001589767">
    <property type="component" value="Unassembled WGS sequence"/>
</dbReference>
<dbReference type="Pfam" id="PF10119">
    <property type="entry name" value="MethyTransf_Reg"/>
    <property type="match status" value="1"/>
</dbReference>
<dbReference type="GO" id="GO:0032259">
    <property type="term" value="P:methylation"/>
    <property type="evidence" value="ECO:0007669"/>
    <property type="project" value="UniProtKB-KW"/>
</dbReference>
<comment type="caution">
    <text evidence="3">The sequence shown here is derived from an EMBL/GenBank/DDBJ whole genome shotgun (WGS) entry which is preliminary data.</text>
</comment>
<dbReference type="GO" id="GO:0008168">
    <property type="term" value="F:methyltransferase activity"/>
    <property type="evidence" value="ECO:0007669"/>
    <property type="project" value="UniProtKB-KW"/>
</dbReference>
<dbReference type="InterPro" id="IPR018773">
    <property type="entry name" value="MeTrfase_reg_dom_prd"/>
</dbReference>
<gene>
    <name evidence="3" type="ORF">ACFFHK_03385</name>
</gene>
<sequence length="502" mass="58911">MMNTDFQRTLKDYDGLPYPSKPFAYTQPDRQKTILSLFGFDTPPLSTARVLEIGCSYGGNILSFALANPNAEVIGIDLSEHQIQEGQKLIEYLGLKNIKLYHKNVMDFDHSFGKFDYIICHGVFSWVSEIVQDKILDVIHHHLAENGSAIISYNTYPGWKKIEVLKDIMQLRVKMLQQQDITIGIKDKVSYGKGALEFLEKHSILDEDIKEYAEFIRKKDDYYIYHEYYEAYNHPMYLYEFDKRLQQFDLAYISDSDLSLTFPVFNNPEIETLLTNECGDNILHKEQYYDFMKNTQFRRSIITHARNKEKIHISKDLHIENIKNLYIFLKDRNVESQDELTKNILDNLKIEFPQMIKLSDFIEKYYADQDTRTLYSKVISNLIYTDIIFATTEYRAIIKEEKINVSKAYRKSINYLLNISQPIIKIANFQGFIMELGNLESQVIQLLDGTKTDDDIAKILLNNMEKDLSKEEIEQQKNNVNQFVSDIRLFIEKNYMNIPTVE</sequence>
<feature type="domain" description="Methyltransferase" evidence="2">
    <location>
        <begin position="48"/>
        <end position="155"/>
    </location>
</feature>
<evidence type="ECO:0000313" key="3">
    <source>
        <dbReference type="EMBL" id="MFC0308750.1"/>
    </source>
</evidence>
<evidence type="ECO:0000259" key="1">
    <source>
        <dbReference type="Pfam" id="PF10119"/>
    </source>
</evidence>
<dbReference type="Pfam" id="PF13847">
    <property type="entry name" value="Methyltransf_31"/>
    <property type="match status" value="1"/>
</dbReference>
<dbReference type="PANTHER" id="PTHR43667">
    <property type="entry name" value="CYCLOPROPANE-FATTY-ACYL-PHOSPHOLIPID SYNTHASE"/>
    <property type="match status" value="1"/>
</dbReference>
<dbReference type="CDD" id="cd02440">
    <property type="entry name" value="AdoMet_MTases"/>
    <property type="match status" value="1"/>
</dbReference>
<keyword evidence="3" id="KW-0489">Methyltransferase</keyword>
<dbReference type="EMBL" id="JBHLWB010000003">
    <property type="protein sequence ID" value="MFC0308750.1"/>
    <property type="molecule type" value="Genomic_DNA"/>
</dbReference>